<dbReference type="InterPro" id="IPR036621">
    <property type="entry name" value="Anticodon-bd_dom_sf"/>
</dbReference>
<dbReference type="InterPro" id="IPR006195">
    <property type="entry name" value="aa-tRNA-synth_II"/>
</dbReference>
<dbReference type="GO" id="GO:0005524">
    <property type="term" value="F:ATP binding"/>
    <property type="evidence" value="ECO:0007669"/>
    <property type="project" value="UniProtKB-KW"/>
</dbReference>
<evidence type="ECO:0000256" key="7">
    <source>
        <dbReference type="ARBA" id="ARBA00022840"/>
    </source>
</evidence>
<name>A0A9P4J461_9PEZI</name>
<dbReference type="InterPro" id="IPR015807">
    <property type="entry name" value="His-tRNA-ligase"/>
</dbReference>
<evidence type="ECO:0000256" key="10">
    <source>
        <dbReference type="ARBA" id="ARBA00030619"/>
    </source>
</evidence>
<dbReference type="GO" id="GO:0005739">
    <property type="term" value="C:mitochondrion"/>
    <property type="evidence" value="ECO:0007669"/>
    <property type="project" value="TreeGrafter"/>
</dbReference>
<feature type="binding site" evidence="14">
    <location>
        <position position="116"/>
    </location>
    <ligand>
        <name>L-histidine</name>
        <dbReference type="ChEBI" id="CHEBI:57595"/>
    </ligand>
</feature>
<evidence type="ECO:0000313" key="18">
    <source>
        <dbReference type="Proteomes" id="UP000799439"/>
    </source>
</evidence>
<evidence type="ECO:0000256" key="13">
    <source>
        <dbReference type="ARBA" id="ARBA00067413"/>
    </source>
</evidence>
<evidence type="ECO:0000256" key="3">
    <source>
        <dbReference type="ARBA" id="ARBA00012815"/>
    </source>
</evidence>
<comment type="similarity">
    <text evidence="2">Belongs to the class-II aminoacyl-tRNA synthetase family.</text>
</comment>
<dbReference type="PANTHER" id="PTHR11476">
    <property type="entry name" value="HISTIDYL-TRNA SYNTHETASE"/>
    <property type="match status" value="1"/>
</dbReference>
<dbReference type="GO" id="GO:0004821">
    <property type="term" value="F:histidine-tRNA ligase activity"/>
    <property type="evidence" value="ECO:0007669"/>
    <property type="project" value="UniProtKB-EC"/>
</dbReference>
<dbReference type="Gene3D" id="3.40.50.800">
    <property type="entry name" value="Anticodon-binding domain"/>
    <property type="match status" value="1"/>
</dbReference>
<evidence type="ECO:0000256" key="1">
    <source>
        <dbReference type="ARBA" id="ARBA00004496"/>
    </source>
</evidence>
<dbReference type="GO" id="GO:0003723">
    <property type="term" value="F:RNA binding"/>
    <property type="evidence" value="ECO:0007669"/>
    <property type="project" value="TreeGrafter"/>
</dbReference>
<keyword evidence="8" id="KW-0648">Protein biosynthesis</keyword>
<feature type="region of interest" description="Disordered" evidence="15">
    <location>
        <begin position="487"/>
        <end position="523"/>
    </location>
</feature>
<comment type="caution">
    <text evidence="17">The sequence shown here is derived from an EMBL/GenBank/DDBJ whole genome shotgun (WGS) entry which is preliminary data.</text>
</comment>
<dbReference type="InterPro" id="IPR004154">
    <property type="entry name" value="Anticodon-bd"/>
</dbReference>
<evidence type="ECO:0000313" key="17">
    <source>
        <dbReference type="EMBL" id="KAF2154771.1"/>
    </source>
</evidence>
<accession>A0A9P4J461</accession>
<keyword evidence="9" id="KW-0030">Aminoacyl-tRNA synthetase</keyword>
<dbReference type="FunFam" id="3.30.930.10:FF:000021">
    <property type="entry name" value="Probable histidine--tRNA ligase, mitochondrial"/>
    <property type="match status" value="1"/>
</dbReference>
<dbReference type="GO" id="GO:0006427">
    <property type="term" value="P:histidyl-tRNA aminoacylation"/>
    <property type="evidence" value="ECO:0007669"/>
    <property type="project" value="InterPro"/>
</dbReference>
<dbReference type="PANTHER" id="PTHR11476:SF7">
    <property type="entry name" value="HISTIDINE--TRNA LIGASE"/>
    <property type="match status" value="1"/>
</dbReference>
<feature type="binding site" evidence="14">
    <location>
        <position position="132"/>
    </location>
    <ligand>
        <name>L-histidine</name>
        <dbReference type="ChEBI" id="CHEBI:57595"/>
    </ligand>
</feature>
<dbReference type="InterPro" id="IPR045864">
    <property type="entry name" value="aa-tRNA-synth_II/BPL/LPL"/>
</dbReference>
<evidence type="ECO:0000256" key="2">
    <source>
        <dbReference type="ARBA" id="ARBA00008226"/>
    </source>
</evidence>
<gene>
    <name evidence="17" type="ORF">K461DRAFT_275931</name>
</gene>
<feature type="region of interest" description="Disordered" evidence="15">
    <location>
        <begin position="307"/>
        <end position="337"/>
    </location>
</feature>
<dbReference type="Proteomes" id="UP000799439">
    <property type="component" value="Unassembled WGS sequence"/>
</dbReference>
<comment type="function">
    <text evidence="12">Catalyzes the aminoacylation of histidyl-tRNA in both the cytoplasm and the mitochondrion.</text>
</comment>
<feature type="binding site" evidence="14">
    <location>
        <position position="286"/>
    </location>
    <ligand>
        <name>L-histidine</name>
        <dbReference type="ChEBI" id="CHEBI:57595"/>
    </ligand>
</feature>
<keyword evidence="7" id="KW-0067">ATP-binding</keyword>
<evidence type="ECO:0000256" key="9">
    <source>
        <dbReference type="ARBA" id="ARBA00023146"/>
    </source>
</evidence>
<feature type="binding site" evidence="14">
    <location>
        <begin position="290"/>
        <end position="291"/>
    </location>
    <ligand>
        <name>L-histidine</name>
        <dbReference type="ChEBI" id="CHEBI:57595"/>
    </ligand>
</feature>
<reference evidence="17" key="1">
    <citation type="journal article" date="2020" name="Stud. Mycol.">
        <title>101 Dothideomycetes genomes: a test case for predicting lifestyles and emergence of pathogens.</title>
        <authorList>
            <person name="Haridas S."/>
            <person name="Albert R."/>
            <person name="Binder M."/>
            <person name="Bloem J."/>
            <person name="Labutti K."/>
            <person name="Salamov A."/>
            <person name="Andreopoulos B."/>
            <person name="Baker S."/>
            <person name="Barry K."/>
            <person name="Bills G."/>
            <person name="Bluhm B."/>
            <person name="Cannon C."/>
            <person name="Castanera R."/>
            <person name="Culley D."/>
            <person name="Daum C."/>
            <person name="Ezra D."/>
            <person name="Gonzalez J."/>
            <person name="Henrissat B."/>
            <person name="Kuo A."/>
            <person name="Liang C."/>
            <person name="Lipzen A."/>
            <person name="Lutzoni F."/>
            <person name="Magnuson J."/>
            <person name="Mondo S."/>
            <person name="Nolan M."/>
            <person name="Ohm R."/>
            <person name="Pangilinan J."/>
            <person name="Park H.-J."/>
            <person name="Ramirez L."/>
            <person name="Alfaro M."/>
            <person name="Sun H."/>
            <person name="Tritt A."/>
            <person name="Yoshinaga Y."/>
            <person name="Zwiers L.-H."/>
            <person name="Turgeon B."/>
            <person name="Goodwin S."/>
            <person name="Spatafora J."/>
            <person name="Crous P."/>
            <person name="Grigoriev I."/>
        </authorList>
    </citation>
    <scope>NUCLEOTIDE SEQUENCE</scope>
    <source>
        <strain evidence="17">CBS 260.36</strain>
    </source>
</reference>
<comment type="catalytic activity">
    <reaction evidence="11">
        <text>tRNA(His) + L-histidine + ATP = L-histidyl-tRNA(His) + AMP + diphosphate + H(+)</text>
        <dbReference type="Rhea" id="RHEA:17313"/>
        <dbReference type="Rhea" id="RHEA-COMP:9665"/>
        <dbReference type="Rhea" id="RHEA-COMP:9689"/>
        <dbReference type="ChEBI" id="CHEBI:15378"/>
        <dbReference type="ChEBI" id="CHEBI:30616"/>
        <dbReference type="ChEBI" id="CHEBI:33019"/>
        <dbReference type="ChEBI" id="CHEBI:57595"/>
        <dbReference type="ChEBI" id="CHEBI:78442"/>
        <dbReference type="ChEBI" id="CHEBI:78527"/>
        <dbReference type="ChEBI" id="CHEBI:456215"/>
        <dbReference type="EC" id="6.1.1.21"/>
    </reaction>
</comment>
<dbReference type="EC" id="6.1.1.21" evidence="3"/>
<dbReference type="PROSITE" id="PS50862">
    <property type="entry name" value="AA_TRNA_LIGASE_II"/>
    <property type="match status" value="1"/>
</dbReference>
<dbReference type="Pfam" id="PF03129">
    <property type="entry name" value="HGTP_anticodon"/>
    <property type="match status" value="1"/>
</dbReference>
<proteinExistence type="inferred from homology"/>
<dbReference type="OrthoDB" id="1906957at2759"/>
<evidence type="ECO:0000259" key="16">
    <source>
        <dbReference type="PROSITE" id="PS50862"/>
    </source>
</evidence>
<evidence type="ECO:0000256" key="14">
    <source>
        <dbReference type="PIRSR" id="PIRSR001549-1"/>
    </source>
</evidence>
<feature type="binding site" evidence="14">
    <location>
        <begin position="88"/>
        <end position="90"/>
    </location>
    <ligand>
        <name>L-histidine</name>
        <dbReference type="ChEBI" id="CHEBI:57595"/>
    </ligand>
</feature>
<dbReference type="GO" id="GO:0032543">
    <property type="term" value="P:mitochondrial translation"/>
    <property type="evidence" value="ECO:0007669"/>
    <property type="project" value="TreeGrafter"/>
</dbReference>
<dbReference type="Gene3D" id="3.30.930.10">
    <property type="entry name" value="Bira Bifunctional Protein, Domain 2"/>
    <property type="match status" value="1"/>
</dbReference>
<dbReference type="GO" id="GO:0005829">
    <property type="term" value="C:cytosol"/>
    <property type="evidence" value="ECO:0007669"/>
    <property type="project" value="TreeGrafter"/>
</dbReference>
<dbReference type="CDD" id="cd00773">
    <property type="entry name" value="HisRS-like_core"/>
    <property type="match status" value="1"/>
</dbReference>
<dbReference type="InterPro" id="IPR041715">
    <property type="entry name" value="HisRS-like_core"/>
</dbReference>
<dbReference type="AlphaFoldDB" id="A0A9P4J461"/>
<dbReference type="InterPro" id="IPR004516">
    <property type="entry name" value="HisRS/HisZ"/>
</dbReference>
<dbReference type="EMBL" id="ML996083">
    <property type="protein sequence ID" value="KAF2154771.1"/>
    <property type="molecule type" value="Genomic_DNA"/>
</dbReference>
<organism evidence="17 18">
    <name type="scientific">Myriangium duriaei CBS 260.36</name>
    <dbReference type="NCBI Taxonomy" id="1168546"/>
    <lineage>
        <taxon>Eukaryota</taxon>
        <taxon>Fungi</taxon>
        <taxon>Dikarya</taxon>
        <taxon>Ascomycota</taxon>
        <taxon>Pezizomycotina</taxon>
        <taxon>Dothideomycetes</taxon>
        <taxon>Dothideomycetidae</taxon>
        <taxon>Myriangiales</taxon>
        <taxon>Myriangiaceae</taxon>
        <taxon>Myriangium</taxon>
    </lineage>
</organism>
<keyword evidence="5" id="KW-0436">Ligase</keyword>
<keyword evidence="18" id="KW-1185">Reference proteome</keyword>
<dbReference type="FunFam" id="3.40.50.800:FF:000015">
    <property type="entry name" value="Histidyl-tRNA synthetase, mitochondrial"/>
    <property type="match status" value="1"/>
</dbReference>
<keyword evidence="6" id="KW-0547">Nucleotide-binding</keyword>
<comment type="subcellular location">
    <subcellularLocation>
        <location evidence="1">Cytoplasm</location>
    </subcellularLocation>
</comment>
<evidence type="ECO:0000256" key="8">
    <source>
        <dbReference type="ARBA" id="ARBA00022917"/>
    </source>
</evidence>
<keyword evidence="4" id="KW-0963">Cytoplasm</keyword>
<dbReference type="SUPFAM" id="SSF55681">
    <property type="entry name" value="Class II aaRS and biotin synthetases"/>
    <property type="match status" value="1"/>
</dbReference>
<evidence type="ECO:0000256" key="12">
    <source>
        <dbReference type="ARBA" id="ARBA00058343"/>
    </source>
</evidence>
<evidence type="ECO:0000256" key="5">
    <source>
        <dbReference type="ARBA" id="ARBA00022598"/>
    </source>
</evidence>
<evidence type="ECO:0000256" key="4">
    <source>
        <dbReference type="ARBA" id="ARBA00022490"/>
    </source>
</evidence>
<dbReference type="NCBIfam" id="TIGR00442">
    <property type="entry name" value="hisS"/>
    <property type="match status" value="1"/>
</dbReference>
<dbReference type="PIRSF" id="PIRSF001549">
    <property type="entry name" value="His-tRNA_synth"/>
    <property type="match status" value="1"/>
</dbReference>
<feature type="domain" description="Aminoacyl-transfer RNA synthetases class-II family profile" evidence="16">
    <location>
        <begin position="19"/>
        <end position="368"/>
    </location>
</feature>
<protein>
    <recommendedName>
        <fullName evidence="13">Histidine--tRNA ligase, mitochondrial</fullName>
        <ecNumber evidence="3">6.1.1.21</ecNumber>
    </recommendedName>
    <alternativeName>
        <fullName evidence="10">Histidyl-tRNA synthetase</fullName>
    </alternativeName>
</protein>
<sequence>MGKKDGGGKGGYQLKVPKGTKDWNGSDMIIREKIFSTISEVFKRHGGVAIDTPVFELREILAGKYGEDSKLIYDLADQGGEICSLRYDLTVPFARFLAMNPEITSIKRYHIAKVYRRDQPAMTKGRMREFYQCDFDIAGQNDPMLPDAEILRIACEIFDRLGWKGKYTIKLNHRKILDGIFKVCGVPEDKIRTISSAVDKLDKSPWTEVRREMTEEKGLDPAVADKIGEYVVRKGGEDLLKSLQADAVLTGNESAKQGLADMELLFDYLTAFDVLDRISFDMSLARGLDYYTGVIYEIITEASAPSAAPVADSKPKKSKKAKDDDDRSDDPSVGVGSIAAGGRYDELVGMFSGRGVPCVGISFGVERIFSITKSRIEAEASTKLRTTDTDVYIIAMPGSGLLKERMDIAKRLWDVGVRAEFLWKVKPKFDKQFAAAEKGGVPWSLMLGESELANGQLKIKELGLPAGHPEKDGVLIQLKDLESEVQKRVKGTSSSTKAKDVENVVESMEKTNLAAEPKEKELA</sequence>
<evidence type="ECO:0000256" key="15">
    <source>
        <dbReference type="SAM" id="MobiDB-lite"/>
    </source>
</evidence>
<dbReference type="SUPFAM" id="SSF52954">
    <property type="entry name" value="Class II aaRS ABD-related"/>
    <property type="match status" value="1"/>
</dbReference>
<feature type="binding site" evidence="14">
    <location>
        <position position="136"/>
    </location>
    <ligand>
        <name>L-histidine</name>
        <dbReference type="ChEBI" id="CHEBI:57595"/>
    </ligand>
</feature>
<dbReference type="Pfam" id="PF13393">
    <property type="entry name" value="tRNA-synt_His"/>
    <property type="match status" value="1"/>
</dbReference>
<dbReference type="HAMAP" id="MF_00127">
    <property type="entry name" value="His_tRNA_synth"/>
    <property type="match status" value="1"/>
</dbReference>
<evidence type="ECO:0000256" key="6">
    <source>
        <dbReference type="ARBA" id="ARBA00022741"/>
    </source>
</evidence>
<evidence type="ECO:0000256" key="11">
    <source>
        <dbReference type="ARBA" id="ARBA00047639"/>
    </source>
</evidence>